<organism evidence="2 3">
    <name type="scientific">Gracilariopsis chorda</name>
    <dbReference type="NCBI Taxonomy" id="448386"/>
    <lineage>
        <taxon>Eukaryota</taxon>
        <taxon>Rhodophyta</taxon>
        <taxon>Florideophyceae</taxon>
        <taxon>Rhodymeniophycidae</taxon>
        <taxon>Gracilariales</taxon>
        <taxon>Gracilariaceae</taxon>
        <taxon>Gracilariopsis</taxon>
    </lineage>
</organism>
<dbReference type="Proteomes" id="UP000247409">
    <property type="component" value="Unassembled WGS sequence"/>
</dbReference>
<feature type="region of interest" description="Disordered" evidence="1">
    <location>
        <begin position="1"/>
        <end position="30"/>
    </location>
</feature>
<name>A0A2V3IZG3_9FLOR</name>
<evidence type="ECO:0000313" key="2">
    <source>
        <dbReference type="EMBL" id="PXF47531.1"/>
    </source>
</evidence>
<proteinExistence type="predicted"/>
<feature type="compositionally biased region" description="Polar residues" evidence="1">
    <location>
        <begin position="1"/>
        <end position="15"/>
    </location>
</feature>
<accession>A0A2V3IZG3</accession>
<protein>
    <submittedName>
        <fullName evidence="2">Uncharacterized protein</fullName>
    </submittedName>
</protein>
<gene>
    <name evidence="2" type="ORF">BWQ96_02675</name>
</gene>
<keyword evidence="3" id="KW-1185">Reference proteome</keyword>
<evidence type="ECO:0000313" key="3">
    <source>
        <dbReference type="Proteomes" id="UP000247409"/>
    </source>
</evidence>
<dbReference type="AlphaFoldDB" id="A0A2V3IZG3"/>
<evidence type="ECO:0000256" key="1">
    <source>
        <dbReference type="SAM" id="MobiDB-lite"/>
    </source>
</evidence>
<comment type="caution">
    <text evidence="2">The sequence shown here is derived from an EMBL/GenBank/DDBJ whole genome shotgun (WGS) entry which is preliminary data.</text>
</comment>
<dbReference type="EMBL" id="NBIV01000023">
    <property type="protein sequence ID" value="PXF47531.1"/>
    <property type="molecule type" value="Genomic_DNA"/>
</dbReference>
<reference evidence="2 3" key="1">
    <citation type="journal article" date="2018" name="Mol. Biol. Evol.">
        <title>Analysis of the draft genome of the red seaweed Gracilariopsis chorda provides insights into genome size evolution in Rhodophyta.</title>
        <authorList>
            <person name="Lee J."/>
            <person name="Yang E.C."/>
            <person name="Graf L."/>
            <person name="Yang J.H."/>
            <person name="Qiu H."/>
            <person name="Zel Zion U."/>
            <person name="Chan C.X."/>
            <person name="Stephens T.G."/>
            <person name="Weber A.P.M."/>
            <person name="Boo G.H."/>
            <person name="Boo S.M."/>
            <person name="Kim K.M."/>
            <person name="Shin Y."/>
            <person name="Jung M."/>
            <person name="Lee S.J."/>
            <person name="Yim H.S."/>
            <person name="Lee J.H."/>
            <person name="Bhattacharya D."/>
            <person name="Yoon H.S."/>
        </authorList>
    </citation>
    <scope>NUCLEOTIDE SEQUENCE [LARGE SCALE GENOMIC DNA]</scope>
    <source>
        <strain evidence="2 3">SKKU-2015</strain>
        <tissue evidence="2">Whole body</tissue>
    </source>
</reference>
<sequence>MNQSHLDTFLNSPSGSPLKPEDPKSSLSESAAPSAVPMIRFLDDLPPDVGLHIARIIVKHGTVDDAFNLAKASELQKSYVFQAMDYKLPTRYPGRSRSWHWIGLMNGNIREIDISESKDLHIPWAMGDESLCCMPEFYQLDLKSIEKVTVNGVPSLSLAEFLSGMSKLRSLAFTGQLDMEEWNGLRKAKPTSKKDEYRVTIKAFVCRLCNLPLEELRLECTASHDNTYARDRCAQNVIFCKYNPRETWMREVWTNRSVRSLCVTYSHGDLFLCSEEERSRYRNILAVFPFLETLTCLKAPLQNPTSDEHLEKLKELHLHSDRPSLLALSECLSPALLNKLVTFECTNYTLSFEDVSLLLKCEKLLHLTVKIARGAEQSFLQGASPFKTLSLEWESPEPSELASHCTLHKPLLGLLPNIVAKASELQQLGWLQAELSPADLLETLKLLGSRLLSLKLTLNFQSTCALQYLLTVIEGIALHSSNLRELDFPLYGHYAQKCLPQCSCNMEEERIRLEAAIRNVQVHAPLLHTTDLFITKNQVLRDHSFLGHGIQITV</sequence>